<feature type="region of interest" description="Disordered" evidence="1">
    <location>
        <begin position="81"/>
        <end position="105"/>
    </location>
</feature>
<dbReference type="Proteomes" id="UP000000841">
    <property type="component" value="Chromosome"/>
</dbReference>
<dbReference type="KEGG" id="svi:Svir_20240"/>
<reference evidence="2 3" key="1">
    <citation type="journal article" date="2009" name="Stand. Genomic Sci.">
        <title>Complete genome sequence of Saccharomonospora viridis type strain (P101).</title>
        <authorList>
            <person name="Pati A."/>
            <person name="Sikorski J."/>
            <person name="Nolan M."/>
            <person name="Lapidus A."/>
            <person name="Copeland A."/>
            <person name="Glavina Del Rio T."/>
            <person name="Lucas S."/>
            <person name="Chen F."/>
            <person name="Tice H."/>
            <person name="Pitluck S."/>
            <person name="Cheng J.F."/>
            <person name="Chertkov O."/>
            <person name="Brettin T."/>
            <person name="Han C."/>
            <person name="Detter J.C."/>
            <person name="Kuske C."/>
            <person name="Bruce D."/>
            <person name="Goodwin L."/>
            <person name="Chain P."/>
            <person name="D'haeseleer P."/>
            <person name="Chen A."/>
            <person name="Palaniappan K."/>
            <person name="Ivanova N."/>
            <person name="Mavromatis K."/>
            <person name="Mikhailova N."/>
            <person name="Rohde M."/>
            <person name="Tindall B.J."/>
            <person name="Goker M."/>
            <person name="Bristow J."/>
            <person name="Eisen J.A."/>
            <person name="Markowitz V."/>
            <person name="Hugenholtz P."/>
            <person name="Kyrpides N.C."/>
            <person name="Klenk H.P."/>
        </authorList>
    </citation>
    <scope>NUCLEOTIDE SEQUENCE [LARGE SCALE GENOMIC DNA]</scope>
    <source>
        <strain evidence="3">ATCC 15386 / DSM 43017 / JCM 3036 / NBRC 12207 / P101</strain>
    </source>
</reference>
<evidence type="ECO:0000313" key="3">
    <source>
        <dbReference type="Proteomes" id="UP000000841"/>
    </source>
</evidence>
<accession>C7MVU2</accession>
<gene>
    <name evidence="2" type="ordered locus">Svir_20240</name>
</gene>
<sequence length="105" mass="11627">MRWCAGPNPTDGAEAAGGRGRTWAEHHVGDRVIVYRHPVIRIGSCWQARGRHRDAVMSLRNGLRVGFTHLTLPFPLSRCGDTRRDSPCSSTLLRGREGPPGTRMP</sequence>
<evidence type="ECO:0000313" key="2">
    <source>
        <dbReference type="EMBL" id="ACU97042.1"/>
    </source>
</evidence>
<proteinExistence type="predicted"/>
<dbReference type="EMBL" id="CP001683">
    <property type="protein sequence ID" value="ACU97042.1"/>
    <property type="molecule type" value="Genomic_DNA"/>
</dbReference>
<dbReference type="HOGENOM" id="CLU_2234639_0_0_11"/>
<dbReference type="AlphaFoldDB" id="C7MVU2"/>
<feature type="region of interest" description="Disordered" evidence="1">
    <location>
        <begin position="1"/>
        <end position="21"/>
    </location>
</feature>
<keyword evidence="3" id="KW-1185">Reference proteome</keyword>
<evidence type="ECO:0000256" key="1">
    <source>
        <dbReference type="SAM" id="MobiDB-lite"/>
    </source>
</evidence>
<protein>
    <submittedName>
        <fullName evidence="2">Uncharacterized protein</fullName>
    </submittedName>
</protein>
<name>C7MVU2_SACVD</name>
<organism evidence="2 3">
    <name type="scientific">Saccharomonospora viridis (strain ATCC 15386 / DSM 43017 / JCM 3036 / CCUG 5913 / NBRC 12207 / NCIMB 9602 / P101)</name>
    <name type="common">Thermoactinomyces viridis</name>
    <dbReference type="NCBI Taxonomy" id="471857"/>
    <lineage>
        <taxon>Bacteria</taxon>
        <taxon>Bacillati</taxon>
        <taxon>Actinomycetota</taxon>
        <taxon>Actinomycetes</taxon>
        <taxon>Pseudonocardiales</taxon>
        <taxon>Pseudonocardiaceae</taxon>
        <taxon>Saccharomonospora</taxon>
    </lineage>
</organism>